<keyword evidence="2" id="KW-0238">DNA-binding</keyword>
<organism evidence="2 3">
    <name type="scientific">Lipingzhangella halophila</name>
    <dbReference type="NCBI Taxonomy" id="1783352"/>
    <lineage>
        <taxon>Bacteria</taxon>
        <taxon>Bacillati</taxon>
        <taxon>Actinomycetota</taxon>
        <taxon>Actinomycetes</taxon>
        <taxon>Streptosporangiales</taxon>
        <taxon>Nocardiopsidaceae</taxon>
        <taxon>Lipingzhangella</taxon>
    </lineage>
</organism>
<sequence length="182" mass="19483">MPRGHPVDPAARARVQELHSEGWSRNAIAREVGISGYSVTKIVREFGLNFDRETTKAATEAKVADNRARRAELSANLLGDAERLREQLWSPVTIGAFGGRDGEWHTAEVEEPPFADKRAILASVQTAVRSHVELVKADASSGADEAASMLGKLAAGLKQAWGDSDAGVPADEPQTGGVDRDQ</sequence>
<proteinExistence type="predicted"/>
<reference evidence="2 3" key="1">
    <citation type="submission" date="2020-08" db="EMBL/GenBank/DDBJ databases">
        <title>Sequencing the genomes of 1000 actinobacteria strains.</title>
        <authorList>
            <person name="Klenk H.-P."/>
        </authorList>
    </citation>
    <scope>NUCLEOTIDE SEQUENCE [LARGE SCALE GENOMIC DNA]</scope>
    <source>
        <strain evidence="2 3">DSM 102030</strain>
    </source>
</reference>
<evidence type="ECO:0000313" key="3">
    <source>
        <dbReference type="Proteomes" id="UP000523007"/>
    </source>
</evidence>
<comment type="caution">
    <text evidence="2">The sequence shown here is derived from an EMBL/GenBank/DDBJ whole genome shotgun (WGS) entry which is preliminary data.</text>
</comment>
<dbReference type="RefSeq" id="WP_184578703.1">
    <property type="nucleotide sequence ID" value="NZ_JACHJT010000001.1"/>
</dbReference>
<dbReference type="Proteomes" id="UP000523007">
    <property type="component" value="Unassembled WGS sequence"/>
</dbReference>
<keyword evidence="3" id="KW-1185">Reference proteome</keyword>
<feature type="region of interest" description="Disordered" evidence="1">
    <location>
        <begin position="162"/>
        <end position="182"/>
    </location>
</feature>
<evidence type="ECO:0000256" key="1">
    <source>
        <dbReference type="SAM" id="MobiDB-lite"/>
    </source>
</evidence>
<dbReference type="GO" id="GO:0003677">
    <property type="term" value="F:DNA binding"/>
    <property type="evidence" value="ECO:0007669"/>
    <property type="project" value="UniProtKB-KW"/>
</dbReference>
<accession>A0A7W7W2W1</accession>
<dbReference type="EMBL" id="JACHJT010000001">
    <property type="protein sequence ID" value="MBB4931858.1"/>
    <property type="molecule type" value="Genomic_DNA"/>
</dbReference>
<evidence type="ECO:0000313" key="2">
    <source>
        <dbReference type="EMBL" id="MBB4931858.1"/>
    </source>
</evidence>
<name>A0A7W7W2W1_9ACTN</name>
<protein>
    <submittedName>
        <fullName evidence="2">AraC-like DNA-binding protein</fullName>
    </submittedName>
</protein>
<dbReference type="AlphaFoldDB" id="A0A7W7W2W1"/>
<gene>
    <name evidence="2" type="ORF">F4561_002678</name>
</gene>